<evidence type="ECO:0000313" key="1">
    <source>
        <dbReference type="EMBL" id="OIP86520.1"/>
    </source>
</evidence>
<dbReference type="Proteomes" id="UP000182344">
    <property type="component" value="Unassembled WGS sequence"/>
</dbReference>
<comment type="caution">
    <text evidence="1">The sequence shown here is derived from an EMBL/GenBank/DDBJ whole genome shotgun (WGS) entry which is preliminary data.</text>
</comment>
<evidence type="ECO:0000313" key="2">
    <source>
        <dbReference type="Proteomes" id="UP000182344"/>
    </source>
</evidence>
<accession>A0A1J5I5P1</accession>
<dbReference type="STRING" id="1805376.AUK05_03465"/>
<reference evidence="1 2" key="1">
    <citation type="journal article" date="2016" name="Environ. Microbiol.">
        <title>Genomic resolution of a cold subsurface aquifer community provides metabolic insights for novel microbes adapted to high CO concentrations.</title>
        <authorList>
            <person name="Probst A.J."/>
            <person name="Castelle C.J."/>
            <person name="Singh A."/>
            <person name="Brown C.T."/>
            <person name="Anantharaman K."/>
            <person name="Sharon I."/>
            <person name="Hug L.A."/>
            <person name="Burstein D."/>
            <person name="Emerson J.B."/>
            <person name="Thomas B.C."/>
            <person name="Banfield J.F."/>
        </authorList>
    </citation>
    <scope>NUCLEOTIDE SEQUENCE [LARGE SCALE GENOMIC DNA]</scope>
    <source>
        <strain evidence="1">CG2_30_35_20</strain>
    </source>
</reference>
<name>A0A1J5I5P1_9BACT</name>
<sequence>MKKILLLLLTILGTFVLWMNVTPGHFQESCCGNVEYSRRVTSVGCITFCDSKPISQILINNFLVFASIFDFYK</sequence>
<organism evidence="1 2">
    <name type="scientific">Candidatus Shapirobacteria bacterium CG2_30_35_20</name>
    <dbReference type="NCBI Taxonomy" id="1805376"/>
    <lineage>
        <taxon>Bacteria</taxon>
        <taxon>Candidatus Shapironibacteriota</taxon>
    </lineage>
</organism>
<dbReference type="AlphaFoldDB" id="A0A1J5I5P1"/>
<protein>
    <submittedName>
        <fullName evidence="1">Uncharacterized protein</fullName>
    </submittedName>
</protein>
<proteinExistence type="predicted"/>
<dbReference type="EMBL" id="MNZO01000050">
    <property type="protein sequence ID" value="OIP86520.1"/>
    <property type="molecule type" value="Genomic_DNA"/>
</dbReference>
<gene>
    <name evidence="1" type="ORF">AUK05_03465</name>
</gene>